<name>A0A0F8ZNX8_9ZZZZ</name>
<dbReference type="EMBL" id="LAZR01046863">
    <property type="protein sequence ID" value="KKK95548.1"/>
    <property type="molecule type" value="Genomic_DNA"/>
</dbReference>
<comment type="caution">
    <text evidence="1">The sequence shown here is derived from an EMBL/GenBank/DDBJ whole genome shotgun (WGS) entry which is preliminary data.</text>
</comment>
<gene>
    <name evidence="1" type="ORF">LCGC14_2671680</name>
</gene>
<dbReference type="AlphaFoldDB" id="A0A0F8ZNX8"/>
<sequence>MSDGDDGWYISLDIHSGEEVFFPLMDPNDLAGSGLLIETLIRELLQLWKL</sequence>
<proteinExistence type="predicted"/>
<organism evidence="1">
    <name type="scientific">marine sediment metagenome</name>
    <dbReference type="NCBI Taxonomy" id="412755"/>
    <lineage>
        <taxon>unclassified sequences</taxon>
        <taxon>metagenomes</taxon>
        <taxon>ecological metagenomes</taxon>
    </lineage>
</organism>
<reference evidence="1" key="1">
    <citation type="journal article" date="2015" name="Nature">
        <title>Complex archaea that bridge the gap between prokaryotes and eukaryotes.</title>
        <authorList>
            <person name="Spang A."/>
            <person name="Saw J.H."/>
            <person name="Jorgensen S.L."/>
            <person name="Zaremba-Niedzwiedzka K."/>
            <person name="Martijn J."/>
            <person name="Lind A.E."/>
            <person name="van Eijk R."/>
            <person name="Schleper C."/>
            <person name="Guy L."/>
            <person name="Ettema T.J."/>
        </authorList>
    </citation>
    <scope>NUCLEOTIDE SEQUENCE</scope>
</reference>
<protein>
    <submittedName>
        <fullName evidence="1">Uncharacterized protein</fullName>
    </submittedName>
</protein>
<accession>A0A0F8ZNX8</accession>
<evidence type="ECO:0000313" key="1">
    <source>
        <dbReference type="EMBL" id="KKK95548.1"/>
    </source>
</evidence>